<dbReference type="EMBL" id="MJFZ01000185">
    <property type="protein sequence ID" value="RAW34909.1"/>
    <property type="molecule type" value="Genomic_DNA"/>
</dbReference>
<dbReference type="PANTHER" id="PTHR43242:SF1">
    <property type="entry name" value="NAD(P)-BINDING ROSSMANN-FOLD SUPERFAMILY PROTEIN"/>
    <property type="match status" value="1"/>
</dbReference>
<dbReference type="InterPro" id="IPR036291">
    <property type="entry name" value="NAD(P)-bd_dom_sf"/>
</dbReference>
<dbReference type="Proteomes" id="UP000251314">
    <property type="component" value="Unassembled WGS sequence"/>
</dbReference>
<gene>
    <name evidence="2" type="ORF">PC110_g8782</name>
</gene>
<organism evidence="2 3">
    <name type="scientific">Phytophthora cactorum</name>
    <dbReference type="NCBI Taxonomy" id="29920"/>
    <lineage>
        <taxon>Eukaryota</taxon>
        <taxon>Sar</taxon>
        <taxon>Stramenopiles</taxon>
        <taxon>Oomycota</taxon>
        <taxon>Peronosporomycetes</taxon>
        <taxon>Peronosporales</taxon>
        <taxon>Peronosporaceae</taxon>
        <taxon>Phytophthora</taxon>
    </lineage>
</organism>
<sequence>MAVLVLGGTSYVAQFVLQRLQQDETLRVVAGGAVEEMEAVACTIRSQPFAPLPPGFVTAKSESAPQSKRTVRVYWQVDVLDLEALDNCIKDFRPTVIINCTAISSPAVCQKEPEIARAVNEPRGLVALLDDLPWQVRLVHLSTDFVYEGTQPLGASYDEDDAVLSSDLSVYGAGKLRIDHFLQKRDSSTNLQVLILRIANVVGPAAPLLPDRSAPKFMEWLHHQLFQLENADAPLKLWSDEFRSYLYVFDLIEIMFELLAIGPKEHTTLVNIGGVEALSRVELAHKYLAASAKHNPKAVDAISRNIEPTLRAQVELGYPSPLNTKLKTSRLASLLPNFVWSPTDKFLDEISRSFLA</sequence>
<name>A0A329SE05_9STRA</name>
<dbReference type="AlphaFoldDB" id="A0A329SE05"/>
<dbReference type="SUPFAM" id="SSF51735">
    <property type="entry name" value="NAD(P)-binding Rossmann-fold domains"/>
    <property type="match status" value="1"/>
</dbReference>
<dbReference type="OrthoDB" id="6235964at2759"/>
<dbReference type="PANTHER" id="PTHR43242">
    <property type="entry name" value="NAD(P)-BINDING ROSSMANN-FOLD SUPERFAMILY PROTEIN"/>
    <property type="match status" value="1"/>
</dbReference>
<dbReference type="Pfam" id="PF01370">
    <property type="entry name" value="Epimerase"/>
    <property type="match status" value="1"/>
</dbReference>
<keyword evidence="3" id="KW-1185">Reference proteome</keyword>
<proteinExistence type="predicted"/>
<evidence type="ECO:0000313" key="3">
    <source>
        <dbReference type="Proteomes" id="UP000251314"/>
    </source>
</evidence>
<protein>
    <recommendedName>
        <fullName evidence="1">NAD-dependent epimerase/dehydratase domain-containing protein</fullName>
    </recommendedName>
</protein>
<dbReference type="STRING" id="29920.A0A329SE05"/>
<evidence type="ECO:0000259" key="1">
    <source>
        <dbReference type="Pfam" id="PF01370"/>
    </source>
</evidence>
<dbReference type="Gene3D" id="3.40.50.720">
    <property type="entry name" value="NAD(P)-binding Rossmann-like Domain"/>
    <property type="match status" value="1"/>
</dbReference>
<dbReference type="InterPro" id="IPR001509">
    <property type="entry name" value="Epimerase_deHydtase"/>
</dbReference>
<comment type="caution">
    <text evidence="2">The sequence shown here is derived from an EMBL/GenBank/DDBJ whole genome shotgun (WGS) entry which is preliminary data.</text>
</comment>
<reference evidence="2 3" key="1">
    <citation type="submission" date="2018-01" db="EMBL/GenBank/DDBJ databases">
        <title>Draft genome of the strawberry crown rot pathogen Phytophthora cactorum.</title>
        <authorList>
            <person name="Armitage A.D."/>
            <person name="Lysoe E."/>
            <person name="Nellist C.F."/>
            <person name="Harrison R.J."/>
            <person name="Brurberg M.B."/>
        </authorList>
    </citation>
    <scope>NUCLEOTIDE SEQUENCE [LARGE SCALE GENOMIC DNA]</scope>
    <source>
        <strain evidence="2 3">10300</strain>
    </source>
</reference>
<evidence type="ECO:0000313" key="2">
    <source>
        <dbReference type="EMBL" id="RAW34909.1"/>
    </source>
</evidence>
<dbReference type="VEuPathDB" id="FungiDB:PC110_g8782"/>
<accession>A0A329SE05</accession>
<feature type="domain" description="NAD-dependent epimerase/dehydratase" evidence="1">
    <location>
        <begin position="3"/>
        <end position="273"/>
    </location>
</feature>